<organism evidence="2 3">
    <name type="scientific">Pyrinomonas methylaliphatogenes</name>
    <dbReference type="NCBI Taxonomy" id="454194"/>
    <lineage>
        <taxon>Bacteria</taxon>
        <taxon>Pseudomonadati</taxon>
        <taxon>Acidobacteriota</taxon>
        <taxon>Blastocatellia</taxon>
        <taxon>Blastocatellales</taxon>
        <taxon>Pyrinomonadaceae</taxon>
        <taxon>Pyrinomonas</taxon>
    </lineage>
</organism>
<gene>
    <name evidence="2" type="ORF">PYK22_01699</name>
</gene>
<dbReference type="PANTHER" id="PTHR11276:SF28">
    <property type="entry name" value="DNA POLYMERASE LAMBDA"/>
    <property type="match status" value="1"/>
</dbReference>
<accession>A0A0B6WZG3</accession>
<sequence length="159" mass="18053">MTNEEIAERLARLALLMEIRGDDPFRIRAYRDAAEVIRHWPTPLAEIAREKGEEGLRQLPKVGRAISAKIMELLERGTFATWEKLTEETPASVLDLLLVEGIGPKTAATLYRKFKIASLEDLAKFVEGGGLELIDRITPQNARKIETSLRELMKLKEER</sequence>
<dbReference type="SUPFAM" id="SSF47802">
    <property type="entry name" value="DNA polymerase beta, N-terminal domain-like"/>
    <property type="match status" value="1"/>
</dbReference>
<dbReference type="Gene3D" id="1.10.150.110">
    <property type="entry name" value="DNA polymerase beta, N-terminal domain-like"/>
    <property type="match status" value="1"/>
</dbReference>
<dbReference type="InterPro" id="IPR027421">
    <property type="entry name" value="DNA_pol_lamdba_lyase_dom_sf"/>
</dbReference>
<dbReference type="InterPro" id="IPR022312">
    <property type="entry name" value="DNA_pol_X"/>
</dbReference>
<reference evidence="2 3" key="2">
    <citation type="submission" date="2015-01" db="EMBL/GenBank/DDBJ databases">
        <title>Complete genome sequence of Pyrinomonas methylaliphatogenes type strain K22T.</title>
        <authorList>
            <person name="Lee K.C.Y."/>
            <person name="Power J.F."/>
            <person name="Dunfield P.F."/>
            <person name="Morgan X.C."/>
            <person name="Huttenhower C."/>
            <person name="Stott M.B."/>
        </authorList>
    </citation>
    <scope>NUCLEOTIDE SEQUENCE [LARGE SCALE GENOMIC DNA]</scope>
    <source>
        <strain evidence="2 3">K22</strain>
    </source>
</reference>
<dbReference type="Gene3D" id="1.10.150.20">
    <property type="entry name" value="5' to 3' exonuclease, C-terminal subdomain"/>
    <property type="match status" value="1"/>
</dbReference>
<dbReference type="GO" id="GO:0003887">
    <property type="term" value="F:DNA-directed DNA polymerase activity"/>
    <property type="evidence" value="ECO:0007669"/>
    <property type="project" value="InterPro"/>
</dbReference>
<reference evidence="2 3" key="1">
    <citation type="submission" date="2013-12" db="EMBL/GenBank/DDBJ databases">
        <authorList>
            <person name="Stott M."/>
        </authorList>
    </citation>
    <scope>NUCLEOTIDE SEQUENCE [LARGE SCALE GENOMIC DNA]</scope>
    <source>
        <strain evidence="2 3">K22</strain>
    </source>
</reference>
<feature type="domain" description="Crossover junction endonuclease MUS81-like HHH" evidence="1">
    <location>
        <begin position="1"/>
        <end position="78"/>
    </location>
</feature>
<dbReference type="GO" id="GO:0003677">
    <property type="term" value="F:DNA binding"/>
    <property type="evidence" value="ECO:0007669"/>
    <property type="project" value="InterPro"/>
</dbReference>
<name>A0A0B6WZG3_9BACT</name>
<dbReference type="Proteomes" id="UP000031518">
    <property type="component" value="Unassembled WGS sequence"/>
</dbReference>
<keyword evidence="3" id="KW-1185">Reference proteome</keyword>
<evidence type="ECO:0000313" key="2">
    <source>
        <dbReference type="EMBL" id="CDM65694.1"/>
    </source>
</evidence>
<evidence type="ECO:0000313" key="3">
    <source>
        <dbReference type="Proteomes" id="UP000031518"/>
    </source>
</evidence>
<dbReference type="Pfam" id="PF14716">
    <property type="entry name" value="HHH_8"/>
    <property type="match status" value="1"/>
</dbReference>
<dbReference type="STRING" id="454194.PYK22_01699"/>
<evidence type="ECO:0000259" key="1">
    <source>
        <dbReference type="Pfam" id="PF14716"/>
    </source>
</evidence>
<proteinExistence type="predicted"/>
<dbReference type="EMBL" id="CBXV010000006">
    <property type="protein sequence ID" value="CDM65694.1"/>
    <property type="molecule type" value="Genomic_DNA"/>
</dbReference>
<dbReference type="AlphaFoldDB" id="A0A0B6WZG3"/>
<dbReference type="GO" id="GO:0006281">
    <property type="term" value="P:DNA repair"/>
    <property type="evidence" value="ECO:0007669"/>
    <property type="project" value="InterPro"/>
</dbReference>
<dbReference type="PANTHER" id="PTHR11276">
    <property type="entry name" value="DNA POLYMERASE TYPE-X FAMILY MEMBER"/>
    <property type="match status" value="1"/>
</dbReference>
<dbReference type="InterPro" id="IPR010996">
    <property type="entry name" value="HHH_MUS81"/>
</dbReference>
<protein>
    <submittedName>
        <fullName evidence="2">DNA polymerase IV (Family X)</fullName>
    </submittedName>
</protein>
<dbReference type="Pfam" id="PF14520">
    <property type="entry name" value="HHH_5"/>
    <property type="match status" value="1"/>
</dbReference>